<organism evidence="1 2">
    <name type="scientific">Trichoderma harzianum CBS 226.95</name>
    <dbReference type="NCBI Taxonomy" id="983964"/>
    <lineage>
        <taxon>Eukaryota</taxon>
        <taxon>Fungi</taxon>
        <taxon>Dikarya</taxon>
        <taxon>Ascomycota</taxon>
        <taxon>Pezizomycotina</taxon>
        <taxon>Sordariomycetes</taxon>
        <taxon>Hypocreomycetidae</taxon>
        <taxon>Hypocreales</taxon>
        <taxon>Hypocreaceae</taxon>
        <taxon>Trichoderma</taxon>
    </lineage>
</organism>
<evidence type="ECO:0000313" key="1">
    <source>
        <dbReference type="EMBL" id="PTB49293.1"/>
    </source>
</evidence>
<reference evidence="1 2" key="1">
    <citation type="submission" date="2016-07" db="EMBL/GenBank/DDBJ databases">
        <title>Multiple horizontal gene transfer events from other fungi enriched the ability of initially mycotrophic Trichoderma (Ascomycota) to feed on dead plant biomass.</title>
        <authorList>
            <consortium name="DOE Joint Genome Institute"/>
            <person name="Aerts A."/>
            <person name="Atanasova L."/>
            <person name="Chenthamara K."/>
            <person name="Zhang J."/>
            <person name="Grujic M."/>
            <person name="Henrissat B."/>
            <person name="Kuo A."/>
            <person name="Salamov A."/>
            <person name="Lipzen A."/>
            <person name="Labutti K."/>
            <person name="Barry K."/>
            <person name="Miao Y."/>
            <person name="Rahimi M.J."/>
            <person name="Shen Q."/>
            <person name="Grigoriev I.V."/>
            <person name="Kubicek C.P."/>
            <person name="Druzhinina I.S."/>
        </authorList>
    </citation>
    <scope>NUCLEOTIDE SEQUENCE [LARGE SCALE GENOMIC DNA]</scope>
    <source>
        <strain evidence="1 2">CBS 226.95</strain>
    </source>
</reference>
<dbReference type="Proteomes" id="UP000241690">
    <property type="component" value="Unassembled WGS sequence"/>
</dbReference>
<dbReference type="AlphaFoldDB" id="A0A2T3ZX35"/>
<protein>
    <submittedName>
        <fullName evidence="1">Uncharacterized protein</fullName>
    </submittedName>
</protein>
<gene>
    <name evidence="1" type="ORF">M431DRAFT_534965</name>
</gene>
<proteinExistence type="predicted"/>
<accession>A0A2T3ZX35</accession>
<dbReference type="GeneID" id="36629508"/>
<sequence>MAMISKIDNDDIEDPSQWQYVKRPAYAHPLRLNAWHRTRGKRWAVRPHGVLHGGIASPNGDPDAGHHGSAHSASVVGHGACRRLLYCCRCSALGAALMCDNAFDVDIFHDDTSSTVLASFNCSIYIYPILDAHQSLMARGNCPENIDAPHPTIAFSRTYPSAAKCDAIAK</sequence>
<dbReference type="EMBL" id="KZ679693">
    <property type="protein sequence ID" value="PTB49293.1"/>
    <property type="molecule type" value="Genomic_DNA"/>
</dbReference>
<keyword evidence="2" id="KW-1185">Reference proteome</keyword>
<name>A0A2T3ZX35_TRIHA</name>
<dbReference type="RefSeq" id="XP_024768970.1">
    <property type="nucleotide sequence ID" value="XM_024920939.1"/>
</dbReference>
<evidence type="ECO:0000313" key="2">
    <source>
        <dbReference type="Proteomes" id="UP000241690"/>
    </source>
</evidence>